<dbReference type="GO" id="GO:0030001">
    <property type="term" value="P:metal ion transport"/>
    <property type="evidence" value="ECO:0007669"/>
    <property type="project" value="InterPro"/>
</dbReference>
<dbReference type="RefSeq" id="WP_043031801.1">
    <property type="nucleotide sequence ID" value="NZ_JXSU01000007.1"/>
</dbReference>
<keyword evidence="2 4" id="KW-0813">Transport</keyword>
<evidence type="ECO:0000256" key="3">
    <source>
        <dbReference type="ARBA" id="ARBA00022729"/>
    </source>
</evidence>
<dbReference type="HOGENOM" id="CLU_016838_1_0_9"/>
<dbReference type="EMBL" id="JXSU01000007">
    <property type="protein sequence ID" value="KIS23379.1"/>
    <property type="molecule type" value="Genomic_DNA"/>
</dbReference>
<dbReference type="Gene3D" id="3.40.50.1980">
    <property type="entry name" value="Nitrogenase molybdenum iron protein domain"/>
    <property type="match status" value="2"/>
</dbReference>
<dbReference type="PANTHER" id="PTHR42953">
    <property type="entry name" value="HIGH-AFFINITY ZINC UPTAKE SYSTEM PROTEIN ZNUA-RELATED"/>
    <property type="match status" value="1"/>
</dbReference>
<dbReference type="InterPro" id="IPR006127">
    <property type="entry name" value="ZnuA-like"/>
</dbReference>
<feature type="region of interest" description="Disordered" evidence="5">
    <location>
        <begin position="121"/>
        <end position="145"/>
    </location>
</feature>
<name>A0A0D1AJS7_CLOBO</name>
<proteinExistence type="inferred from homology"/>
<comment type="similarity">
    <text evidence="1 4">Belongs to the bacterial solute-binding protein 9 family.</text>
</comment>
<dbReference type="GO" id="GO:0007155">
    <property type="term" value="P:cell adhesion"/>
    <property type="evidence" value="ECO:0007669"/>
    <property type="project" value="InterPro"/>
</dbReference>
<organism evidence="7 8">
    <name type="scientific">Clostridium botulinum B2 450</name>
    <dbReference type="NCBI Taxonomy" id="1379739"/>
    <lineage>
        <taxon>Bacteria</taxon>
        <taxon>Bacillati</taxon>
        <taxon>Bacillota</taxon>
        <taxon>Clostridia</taxon>
        <taxon>Eubacteriales</taxon>
        <taxon>Clostridiaceae</taxon>
        <taxon>Clostridium</taxon>
    </lineage>
</organism>
<dbReference type="InterPro" id="IPR006129">
    <property type="entry name" value="AdhesinB"/>
</dbReference>
<dbReference type="InterPro" id="IPR050492">
    <property type="entry name" value="Bact_metal-bind_prot9"/>
</dbReference>
<evidence type="ECO:0000256" key="1">
    <source>
        <dbReference type="ARBA" id="ARBA00011028"/>
    </source>
</evidence>
<dbReference type="PRINTS" id="PR00690">
    <property type="entry name" value="ADHESNFAMILY"/>
</dbReference>
<evidence type="ECO:0000256" key="6">
    <source>
        <dbReference type="SAM" id="SignalP"/>
    </source>
</evidence>
<feature type="signal peptide" evidence="6">
    <location>
        <begin position="1"/>
        <end position="21"/>
    </location>
</feature>
<feature type="chain" id="PRO_5038770379" evidence="6">
    <location>
        <begin position="22"/>
        <end position="312"/>
    </location>
</feature>
<feature type="compositionally biased region" description="Basic and acidic residues" evidence="5">
    <location>
        <begin position="123"/>
        <end position="145"/>
    </location>
</feature>
<dbReference type="GO" id="GO:0046872">
    <property type="term" value="F:metal ion binding"/>
    <property type="evidence" value="ECO:0007669"/>
    <property type="project" value="InterPro"/>
</dbReference>
<accession>A0A0D1AJS7</accession>
<evidence type="ECO:0000313" key="7">
    <source>
        <dbReference type="EMBL" id="KIS23379.1"/>
    </source>
</evidence>
<evidence type="ECO:0000256" key="5">
    <source>
        <dbReference type="SAM" id="MobiDB-lite"/>
    </source>
</evidence>
<protein>
    <submittedName>
        <fullName evidence="7">ABC transporter substrate-binding protein</fullName>
    </submittedName>
</protein>
<reference evidence="7 8" key="1">
    <citation type="submission" date="2014-06" db="EMBL/GenBank/DDBJ databases">
        <title>Genome characterization of distinct group I Clostridium botulinum lineages.</title>
        <authorList>
            <person name="Giordani F."/>
            <person name="Anselmo A."/>
            <person name="Fillo S."/>
            <person name="Palozzi A.M."/>
            <person name="Fortunato A."/>
            <person name="Gentile B."/>
            <person name="Ciammaruconi A."/>
            <person name="Anniballi F."/>
            <person name="De Medici D."/>
            <person name="Lista F."/>
        </authorList>
    </citation>
    <scope>NUCLEOTIDE SEQUENCE [LARGE SCALE GENOMIC DNA]</scope>
    <source>
        <strain evidence="7 8">B2 450</strain>
    </source>
</reference>
<dbReference type="PANTHER" id="PTHR42953:SF3">
    <property type="entry name" value="HIGH-AFFINITY ZINC UPTAKE SYSTEM PROTEIN ZNUA"/>
    <property type="match status" value="1"/>
</dbReference>
<dbReference type="PATRIC" id="fig|1379739.3.peg.1772"/>
<dbReference type="PROSITE" id="PS51257">
    <property type="entry name" value="PROKAR_LIPOPROTEIN"/>
    <property type="match status" value="1"/>
</dbReference>
<evidence type="ECO:0000256" key="4">
    <source>
        <dbReference type="RuleBase" id="RU003512"/>
    </source>
</evidence>
<dbReference type="InterPro" id="IPR006128">
    <property type="entry name" value="Lipoprotein_PsaA-like"/>
</dbReference>
<dbReference type="PRINTS" id="PR00691">
    <property type="entry name" value="ADHESINB"/>
</dbReference>
<evidence type="ECO:0000313" key="8">
    <source>
        <dbReference type="Proteomes" id="UP000032250"/>
    </source>
</evidence>
<dbReference type="Pfam" id="PF01297">
    <property type="entry name" value="ZnuA"/>
    <property type="match status" value="1"/>
</dbReference>
<dbReference type="AlphaFoldDB" id="A0A0D1AJS7"/>
<dbReference type="OrthoDB" id="9810636at2"/>
<dbReference type="SUPFAM" id="SSF53807">
    <property type="entry name" value="Helical backbone' metal receptor"/>
    <property type="match status" value="1"/>
</dbReference>
<dbReference type="Proteomes" id="UP000032250">
    <property type="component" value="Unassembled WGS sequence"/>
</dbReference>
<sequence length="312" mass="36059">MKKILSFILILSNIIFFTACSAQNKESFSSKDEKIKVVVSFNPLKEYVKAIGKDKVEIKSIIPEGSEPHDFEPKIRDMESINSANIFVYNGFGMEAWVDKTLKNIDNKGLVVIEASKNVTPLENKESEEEHHEENKEKHEHEHGQYDPHTWLSIKAAVKQSEVIKDALVKVDPKNKNYYENNYKDFRGKLEKLYDEYKKKFESVKGNHFVTGHAAFGYLCRDFNLEQNSVENVFAEGEPTTKKMKELIDYCKKNNIKTVFLEENVSEEVSKTLAKEVGAKVEKIYTLTNSVENKGYIEIMQYNLEKIYESLK</sequence>
<evidence type="ECO:0000256" key="2">
    <source>
        <dbReference type="ARBA" id="ARBA00022448"/>
    </source>
</evidence>
<comment type="caution">
    <text evidence="7">The sequence shown here is derived from an EMBL/GenBank/DDBJ whole genome shotgun (WGS) entry which is preliminary data.</text>
</comment>
<gene>
    <name evidence="7" type="ORF">N495_07175</name>
</gene>
<keyword evidence="3 6" id="KW-0732">Signal</keyword>